<dbReference type="InterPro" id="IPR025988">
    <property type="entry name" value="YWFCY_dom"/>
</dbReference>
<keyword evidence="4 6" id="KW-1133">Transmembrane helix</keyword>
<dbReference type="InterPro" id="IPR051539">
    <property type="entry name" value="T4SS-coupling_protein"/>
</dbReference>
<keyword evidence="3 6" id="KW-0812">Transmembrane</keyword>
<accession>A0A4R5DGI0</accession>
<feature type="transmembrane region" description="Helical" evidence="6">
    <location>
        <begin position="12"/>
        <end position="33"/>
    </location>
</feature>
<evidence type="ECO:0000313" key="9">
    <source>
        <dbReference type="EMBL" id="TDE09815.1"/>
    </source>
</evidence>
<feature type="transmembrane region" description="Helical" evidence="6">
    <location>
        <begin position="127"/>
        <end position="146"/>
    </location>
</feature>
<dbReference type="Pfam" id="PF14293">
    <property type="entry name" value="YWFCY"/>
    <property type="match status" value="1"/>
</dbReference>
<comment type="caution">
    <text evidence="9">The sequence shown here is derived from an EMBL/GenBank/DDBJ whole genome shotgun (WGS) entry which is preliminary data.</text>
</comment>
<keyword evidence="2" id="KW-1003">Cell membrane</keyword>
<proteinExistence type="predicted"/>
<reference evidence="9 10" key="1">
    <citation type="submission" date="2019-03" db="EMBL/GenBank/DDBJ databases">
        <title>Dyadobacter AR-3-6 sp. nov., isolated from arctic soil.</title>
        <authorList>
            <person name="Chaudhary D.K."/>
        </authorList>
    </citation>
    <scope>NUCLEOTIDE SEQUENCE [LARGE SCALE GENOMIC DNA]</scope>
    <source>
        <strain evidence="9 10">AR-3-6</strain>
    </source>
</reference>
<dbReference type="OrthoDB" id="102453at2"/>
<evidence type="ECO:0000256" key="2">
    <source>
        <dbReference type="ARBA" id="ARBA00022475"/>
    </source>
</evidence>
<dbReference type="AlphaFoldDB" id="A0A4R5DGI0"/>
<gene>
    <name evidence="9" type="ORF">E0F88_29945</name>
</gene>
<dbReference type="Proteomes" id="UP000294850">
    <property type="component" value="Unassembled WGS sequence"/>
</dbReference>
<keyword evidence="10" id="KW-1185">Reference proteome</keyword>
<evidence type="ECO:0000256" key="5">
    <source>
        <dbReference type="ARBA" id="ARBA00023136"/>
    </source>
</evidence>
<feature type="domain" description="YWFCY" evidence="8">
    <location>
        <begin position="13"/>
        <end position="156"/>
    </location>
</feature>
<dbReference type="InterPro" id="IPR027417">
    <property type="entry name" value="P-loop_NTPase"/>
</dbReference>
<dbReference type="PANTHER" id="PTHR37937">
    <property type="entry name" value="CONJUGATIVE TRANSFER: DNA TRANSPORT"/>
    <property type="match status" value="1"/>
</dbReference>
<feature type="transmembrane region" description="Helical" evidence="6">
    <location>
        <begin position="104"/>
        <end position="121"/>
    </location>
</feature>
<dbReference type="GO" id="GO:0005886">
    <property type="term" value="C:plasma membrane"/>
    <property type="evidence" value="ECO:0007669"/>
    <property type="project" value="UniProtKB-SubCell"/>
</dbReference>
<organism evidence="9 10">
    <name type="scientific">Dyadobacter psychrotolerans</name>
    <dbReference type="NCBI Taxonomy" id="2541721"/>
    <lineage>
        <taxon>Bacteria</taxon>
        <taxon>Pseudomonadati</taxon>
        <taxon>Bacteroidota</taxon>
        <taxon>Cytophagia</taxon>
        <taxon>Cytophagales</taxon>
        <taxon>Spirosomataceae</taxon>
        <taxon>Dyadobacter</taxon>
    </lineage>
</organism>
<dbReference type="SUPFAM" id="SSF52540">
    <property type="entry name" value="P-loop containing nucleoside triphosphate hydrolases"/>
    <property type="match status" value="1"/>
</dbReference>
<evidence type="ECO:0000259" key="8">
    <source>
        <dbReference type="Pfam" id="PF14293"/>
    </source>
</evidence>
<dbReference type="PANTHER" id="PTHR37937:SF1">
    <property type="entry name" value="CONJUGATIVE TRANSFER: DNA TRANSPORT"/>
    <property type="match status" value="1"/>
</dbReference>
<feature type="domain" description="TraD/TraG TraM recognition site" evidence="7">
    <location>
        <begin position="509"/>
        <end position="620"/>
    </location>
</feature>
<evidence type="ECO:0000256" key="4">
    <source>
        <dbReference type="ARBA" id="ARBA00022989"/>
    </source>
</evidence>
<protein>
    <submittedName>
        <fullName evidence="9">Mobilization protein</fullName>
    </submittedName>
</protein>
<evidence type="ECO:0000256" key="6">
    <source>
        <dbReference type="SAM" id="Phobius"/>
    </source>
</evidence>
<dbReference type="Pfam" id="PF12696">
    <property type="entry name" value="TraG-D_C"/>
    <property type="match status" value="1"/>
</dbReference>
<sequence>MSATNSEKEGRAKGVELVLTLALFLVFLHHYWYNFSFFSKIPSIGGINPTEFFSKILLRLNDRYSIFFHPLITKITIYFLLIIYSIGSKGRIDPSITVKDVYKYGALGTIIFFGNILILYTKSVFPGYIGDFLYLFSTSLGIFWIIKAGQYASRIMFFKNNNDIFNNENETFPQNEEYMENDYSIHYKTTYYFNKKWRTGWINIINPFRANMILGTPGSGKSFTILNPAIWQSTWKGYCLYVYDFKYPTLTIEAYNAYQKTLNENPTAWGRKPNGELLIPKFCVINFDDIEYSHRCNPLLPSTMTEILDGYQSASTIMLNLNRTWVDKQGDFFVESAINFLASVIWYMKMVSDKYTKLYNIELAKSPASQNAENLALYRRFRNVCTFPHILEFACQKDYEEMFRIMASYPALEAYVRPFASAALNGAAEQLEGQIASVRIPLARLSSETLYWIMSGNDFGLDINNPDDPKILCTGNNPERQEVYGAVFSLYTSKMIKMVNKQGKLKSALFWDELPTMFLKGIDTLIATARSNKVATWLGFQDFEQLTSAYGEKAAKVVMNMPGNVFSGQLVFESAKKLSERFGKTQQEQESIAFGREDTTVTLSTQLNDTIPPSKISTLSQGTFVGQFADNFGEETELKTFNALITVDQNGMKNIHKKPPVIKDIEKLVASYYPGADYSTMSKQDWKKKLLEDNYMNIKNEVRELVRIESMEFPKERAATPA</sequence>
<evidence type="ECO:0000259" key="7">
    <source>
        <dbReference type="Pfam" id="PF12696"/>
    </source>
</evidence>
<dbReference type="Gene3D" id="3.40.50.300">
    <property type="entry name" value="P-loop containing nucleotide triphosphate hydrolases"/>
    <property type="match status" value="1"/>
</dbReference>
<dbReference type="InterPro" id="IPR032689">
    <property type="entry name" value="TraG-D_C"/>
</dbReference>
<dbReference type="RefSeq" id="WP_131962018.1">
    <property type="nucleotide sequence ID" value="NZ_SMFL01000018.1"/>
</dbReference>
<evidence type="ECO:0000256" key="1">
    <source>
        <dbReference type="ARBA" id="ARBA00004651"/>
    </source>
</evidence>
<dbReference type="EMBL" id="SMFL01000018">
    <property type="protein sequence ID" value="TDE09815.1"/>
    <property type="molecule type" value="Genomic_DNA"/>
</dbReference>
<name>A0A4R5DGI0_9BACT</name>
<dbReference type="CDD" id="cd01127">
    <property type="entry name" value="TrwB_TraG_TraD_VirD4"/>
    <property type="match status" value="1"/>
</dbReference>
<feature type="transmembrane region" description="Helical" evidence="6">
    <location>
        <begin position="64"/>
        <end position="84"/>
    </location>
</feature>
<evidence type="ECO:0000256" key="3">
    <source>
        <dbReference type="ARBA" id="ARBA00022692"/>
    </source>
</evidence>
<comment type="subcellular location">
    <subcellularLocation>
        <location evidence="1">Cell membrane</location>
        <topology evidence="1">Multi-pass membrane protein</topology>
    </subcellularLocation>
</comment>
<keyword evidence="5 6" id="KW-0472">Membrane</keyword>
<evidence type="ECO:0000313" key="10">
    <source>
        <dbReference type="Proteomes" id="UP000294850"/>
    </source>
</evidence>